<evidence type="ECO:0000256" key="1">
    <source>
        <dbReference type="ARBA" id="ARBA00004141"/>
    </source>
</evidence>
<gene>
    <name evidence="5" type="ORF">TSPGSL018_2657</name>
</gene>
<dbReference type="EMBL" id="GBEZ01001224">
    <property type="protein sequence ID" value="JAC83734.1"/>
    <property type="molecule type" value="Transcribed_RNA"/>
</dbReference>
<proteinExistence type="predicted"/>
<dbReference type="GO" id="GO:0045039">
    <property type="term" value="P:protein insertion into mitochondrial inner membrane"/>
    <property type="evidence" value="ECO:0007669"/>
    <property type="project" value="InterPro"/>
</dbReference>
<evidence type="ECO:0000313" key="5">
    <source>
        <dbReference type="EMBL" id="JAC83734.1"/>
    </source>
</evidence>
<comment type="subcellular location">
    <subcellularLocation>
        <location evidence="1">Membrane</location>
        <topology evidence="1">Multi-pass membrane protein</topology>
    </subcellularLocation>
</comment>
<keyword evidence="4" id="KW-0472">Membrane</keyword>
<dbReference type="GO" id="GO:0030943">
    <property type="term" value="F:mitochondrion targeting sequence binding"/>
    <property type="evidence" value="ECO:0007669"/>
    <property type="project" value="TreeGrafter"/>
</dbReference>
<accession>A0A061SL25</accession>
<feature type="unsure residue" description="D or N" evidence="5">
    <location>
        <position position="227"/>
    </location>
</feature>
<evidence type="ECO:0000256" key="3">
    <source>
        <dbReference type="ARBA" id="ARBA00022989"/>
    </source>
</evidence>
<protein>
    <submittedName>
        <fullName evidence="5">Mitochondrial import inner membrane translocase subunit tim17 tim22 tim23 family protein</fullName>
    </submittedName>
</protein>
<reference evidence="5" key="1">
    <citation type="submission" date="2014-05" db="EMBL/GenBank/DDBJ databases">
        <title>The transcriptome of the halophilic microalga Tetraselmis sp. GSL018 isolated from the Great Salt Lake, Utah.</title>
        <authorList>
            <person name="Jinkerson R.E."/>
            <person name="D'Adamo S."/>
            <person name="Posewitz M.C."/>
        </authorList>
    </citation>
    <scope>NUCLEOTIDE SEQUENCE</scope>
    <source>
        <strain evidence="5">GSL018</strain>
    </source>
</reference>
<dbReference type="PANTHER" id="PTHR14110:SF1">
    <property type="entry name" value="CHLOROPLASTIC IMPORT INNER MEMBRANE TRANSLOCASE SUBUNIT TIM22-2-RELATED"/>
    <property type="match status" value="1"/>
</dbReference>
<organism evidence="5">
    <name type="scientific">Tetraselmis sp. GSL018</name>
    <dbReference type="NCBI Taxonomy" id="582737"/>
    <lineage>
        <taxon>Eukaryota</taxon>
        <taxon>Viridiplantae</taxon>
        <taxon>Chlorophyta</taxon>
        <taxon>core chlorophytes</taxon>
        <taxon>Chlorodendrophyceae</taxon>
        <taxon>Chlorodendrales</taxon>
        <taxon>Chlorodendraceae</taxon>
        <taxon>Tetraselmis</taxon>
    </lineage>
</organism>
<dbReference type="Pfam" id="PF02466">
    <property type="entry name" value="Tim17"/>
    <property type="match status" value="1"/>
</dbReference>
<sequence length="235" mass="24262">MPNYSIEGGASSADESLSEPMPLPCFFKGIEAGISGGILGYIFGLGSKMFLYREGGGLKARWGAAVTEAGSTARTFASFGAIYAAAMCYTRRLRNVEDPWNGAIAGCATGLAVGYRSGTLAAAQSCLGIGAISFYLEKIGAVSGVQAAQAMGPSARTVQPPPHTWDRLHGPISLLLRPAVPILHSCTACGGGCELGLFHSPSWPLAGAMALAKQSWRQQDSIVGVNDTSENATGS</sequence>
<evidence type="ECO:0000256" key="4">
    <source>
        <dbReference type="ARBA" id="ARBA00023136"/>
    </source>
</evidence>
<dbReference type="GO" id="GO:0008320">
    <property type="term" value="F:protein transmembrane transporter activity"/>
    <property type="evidence" value="ECO:0007669"/>
    <property type="project" value="TreeGrafter"/>
</dbReference>
<evidence type="ECO:0000256" key="2">
    <source>
        <dbReference type="ARBA" id="ARBA00022692"/>
    </source>
</evidence>
<keyword evidence="2" id="KW-0812">Transmembrane</keyword>
<dbReference type="AlphaFoldDB" id="A0A061SL25"/>
<name>A0A061SL25_9CHLO</name>
<keyword evidence="3" id="KW-1133">Transmembrane helix</keyword>
<dbReference type="PANTHER" id="PTHR14110">
    <property type="entry name" value="MITOCHONDRIAL IMPORT INNER MEMBRANE TRANSLOCASE SUBUNIT TIM22"/>
    <property type="match status" value="1"/>
</dbReference>
<dbReference type="InterPro" id="IPR039175">
    <property type="entry name" value="TIM22"/>
</dbReference>
<dbReference type="GO" id="GO:0042721">
    <property type="term" value="C:TIM22 mitochondrial import inner membrane insertion complex"/>
    <property type="evidence" value="ECO:0007669"/>
    <property type="project" value="InterPro"/>
</dbReference>